<dbReference type="Gene3D" id="3.30.479.30">
    <property type="entry name" value="Band 7 domain"/>
    <property type="match status" value="1"/>
</dbReference>
<dbReference type="GO" id="GO:0008233">
    <property type="term" value="F:peptidase activity"/>
    <property type="evidence" value="ECO:0007669"/>
    <property type="project" value="UniProtKB-KW"/>
</dbReference>
<dbReference type="PIRSF" id="PIRSF005651">
    <property type="entry name" value="HflC"/>
    <property type="match status" value="1"/>
</dbReference>
<name>A0A7C1VUS7_DESA2</name>
<dbReference type="PANTHER" id="PTHR42911:SF1">
    <property type="entry name" value="MODULATOR OF FTSH PROTEASE HFLC"/>
    <property type="match status" value="1"/>
</dbReference>
<gene>
    <name evidence="9" type="ORF">ENI35_04850</name>
</gene>
<proteinExistence type="inferred from homology"/>
<protein>
    <recommendedName>
        <fullName evidence="6">Protein HflC</fullName>
    </recommendedName>
</protein>
<feature type="transmembrane region" description="Helical" evidence="7">
    <location>
        <begin position="7"/>
        <end position="26"/>
    </location>
</feature>
<evidence type="ECO:0000313" key="9">
    <source>
        <dbReference type="EMBL" id="HEC68121.1"/>
    </source>
</evidence>
<keyword evidence="9" id="KW-0378">Hydrolase</keyword>
<keyword evidence="9" id="KW-0645">Protease</keyword>
<reference evidence="9" key="1">
    <citation type="journal article" date="2020" name="mSystems">
        <title>Genome- and Community-Level Interaction Insights into Carbon Utilization and Element Cycling Functions of Hydrothermarchaeota in Hydrothermal Sediment.</title>
        <authorList>
            <person name="Zhou Z."/>
            <person name="Liu Y."/>
            <person name="Xu W."/>
            <person name="Pan J."/>
            <person name="Luo Z.H."/>
            <person name="Li M."/>
        </authorList>
    </citation>
    <scope>NUCLEOTIDE SEQUENCE [LARGE SCALE GENOMIC DNA]</scope>
    <source>
        <strain evidence="9">HyVt-389</strain>
    </source>
</reference>
<evidence type="ECO:0000256" key="7">
    <source>
        <dbReference type="SAM" id="Phobius"/>
    </source>
</evidence>
<comment type="similarity">
    <text evidence="2 6">Belongs to the band 7/mec-2 family. HflC subfamily.</text>
</comment>
<dbReference type="Proteomes" id="UP000885738">
    <property type="component" value="Unassembled WGS sequence"/>
</dbReference>
<evidence type="ECO:0000256" key="1">
    <source>
        <dbReference type="ARBA" id="ARBA00004167"/>
    </source>
</evidence>
<dbReference type="InterPro" id="IPR010200">
    <property type="entry name" value="HflC"/>
</dbReference>
<dbReference type="SUPFAM" id="SSF117892">
    <property type="entry name" value="Band 7/SPFH domain"/>
    <property type="match status" value="1"/>
</dbReference>
<dbReference type="InterPro" id="IPR036013">
    <property type="entry name" value="Band_7/SPFH_dom_sf"/>
</dbReference>
<evidence type="ECO:0000256" key="2">
    <source>
        <dbReference type="ARBA" id="ARBA00007862"/>
    </source>
</evidence>
<evidence type="ECO:0000256" key="3">
    <source>
        <dbReference type="ARBA" id="ARBA00022692"/>
    </source>
</evidence>
<dbReference type="CDD" id="cd03405">
    <property type="entry name" value="SPFH_HflC"/>
    <property type="match status" value="1"/>
</dbReference>
<dbReference type="GO" id="GO:0006508">
    <property type="term" value="P:proteolysis"/>
    <property type="evidence" value="ECO:0007669"/>
    <property type="project" value="UniProtKB-KW"/>
</dbReference>
<accession>A0A7C1VUS7</accession>
<dbReference type="PRINTS" id="PR00721">
    <property type="entry name" value="STOMATIN"/>
</dbReference>
<evidence type="ECO:0000256" key="4">
    <source>
        <dbReference type="ARBA" id="ARBA00022989"/>
    </source>
</evidence>
<keyword evidence="5 7" id="KW-0472">Membrane</keyword>
<evidence type="ECO:0000256" key="5">
    <source>
        <dbReference type="ARBA" id="ARBA00023136"/>
    </source>
</evidence>
<comment type="function">
    <text evidence="6">HflC and HflK could regulate a protease.</text>
</comment>
<feature type="domain" description="Band 7" evidence="8">
    <location>
        <begin position="21"/>
        <end position="183"/>
    </location>
</feature>
<comment type="subcellular location">
    <subcellularLocation>
        <location evidence="1">Membrane</location>
        <topology evidence="1">Single-pass membrane protein</topology>
    </subcellularLocation>
</comment>
<keyword evidence="3 7" id="KW-0812">Transmembrane</keyword>
<sequence length="288" mass="33342">MKKYSGIIFILIFILLLGIWQCFFTVDQTEQAFLLQLGKPVGGVLGPGLHFKIPFLQQVMHFERRILAYDAAPAEILTKDKKNLVVDNYSKWQIADPLKFYQTVKTIEGAQSRLDDIIYAQLRVELGVHTLTEVVSEKRSELMKKVTQKSNQLAADYGIKVVDVRIKRADLPPENERHVFERMRAEREREAKRYRSEGKEQAMKIRAAADRERAIILAQAFQQAEQIKGQGDEEAIKIYAKSIRQDPEFYAFIKSMEVYQKGFDKKTQLIITPSHPLMKFFSIEKKGR</sequence>
<dbReference type="PANTHER" id="PTHR42911">
    <property type="entry name" value="MODULATOR OF FTSH PROTEASE HFLC"/>
    <property type="match status" value="1"/>
</dbReference>
<evidence type="ECO:0000256" key="6">
    <source>
        <dbReference type="PIRNR" id="PIRNR005651"/>
    </source>
</evidence>
<organism evidence="9">
    <name type="scientific">Desulfofervidus auxilii</name>
    <dbReference type="NCBI Taxonomy" id="1621989"/>
    <lineage>
        <taxon>Bacteria</taxon>
        <taxon>Pseudomonadati</taxon>
        <taxon>Thermodesulfobacteriota</taxon>
        <taxon>Candidatus Desulfofervidia</taxon>
        <taxon>Candidatus Desulfofervidales</taxon>
        <taxon>Candidatus Desulfofervidaceae</taxon>
        <taxon>Candidatus Desulfofervidus</taxon>
    </lineage>
</organism>
<evidence type="ECO:0000259" key="8">
    <source>
        <dbReference type="SMART" id="SM00244"/>
    </source>
</evidence>
<dbReference type="EMBL" id="DRIH01000166">
    <property type="protein sequence ID" value="HEC68121.1"/>
    <property type="molecule type" value="Genomic_DNA"/>
</dbReference>
<keyword evidence="4 7" id="KW-1133">Transmembrane helix</keyword>
<comment type="caution">
    <text evidence="9">The sequence shown here is derived from an EMBL/GenBank/DDBJ whole genome shotgun (WGS) entry which is preliminary data.</text>
</comment>
<dbReference type="InterPro" id="IPR001107">
    <property type="entry name" value="Band_7"/>
</dbReference>
<dbReference type="GO" id="GO:0016020">
    <property type="term" value="C:membrane"/>
    <property type="evidence" value="ECO:0007669"/>
    <property type="project" value="UniProtKB-SubCell"/>
</dbReference>
<dbReference type="AlphaFoldDB" id="A0A7C1VUS7"/>
<dbReference type="InterPro" id="IPR001972">
    <property type="entry name" value="Stomatin_HflK_fam"/>
</dbReference>
<dbReference type="Pfam" id="PF01145">
    <property type="entry name" value="Band_7"/>
    <property type="match status" value="1"/>
</dbReference>
<dbReference type="SMART" id="SM00244">
    <property type="entry name" value="PHB"/>
    <property type="match status" value="1"/>
</dbReference>